<keyword evidence="1" id="KW-1133">Transmembrane helix</keyword>
<proteinExistence type="predicted"/>
<dbReference type="STRING" id="407036.SAMN05216243_2561"/>
<dbReference type="PIRSF" id="PIRSF030780">
    <property type="entry name" value="Md_memb_hyd_prd"/>
    <property type="match status" value="1"/>
</dbReference>
<dbReference type="InterPro" id="IPR007404">
    <property type="entry name" value="YdjM-like"/>
</dbReference>
<dbReference type="AlphaFoldDB" id="A0A1G9AJE9"/>
<reference evidence="2 3" key="1">
    <citation type="submission" date="2016-10" db="EMBL/GenBank/DDBJ databases">
        <authorList>
            <person name="de Groot N.N."/>
        </authorList>
    </citation>
    <scope>NUCLEOTIDE SEQUENCE [LARGE SCALE GENOMIC DNA]</scope>
    <source>
        <strain evidence="2 3">CGMCC 1.6502</strain>
    </source>
</reference>
<dbReference type="PANTHER" id="PTHR35531">
    <property type="entry name" value="INNER MEMBRANE PROTEIN YBCI-RELATED"/>
    <property type="match status" value="1"/>
</dbReference>
<protein>
    <submittedName>
        <fullName evidence="2">Inner membrane protein</fullName>
    </submittedName>
</protein>
<dbReference type="EMBL" id="FNFL01000004">
    <property type="protein sequence ID" value="SDK27496.1"/>
    <property type="molecule type" value="Genomic_DNA"/>
</dbReference>
<keyword evidence="1" id="KW-0472">Membrane</keyword>
<evidence type="ECO:0000256" key="1">
    <source>
        <dbReference type="SAM" id="Phobius"/>
    </source>
</evidence>
<sequence>MTGKTHVIGGIAACMAVSQVTDHEPVLLLAAGVFGALLPDICHGGSKLGRKVPALSRLINGVFGHRTFTHSLLFLLLIRAAFSFVHWPAEISEGILVGIGSHLILDAATKNGIKLFYPINLTVRFPVTVRTGGSAESGILAVLVVCIVYFGRGIIQL</sequence>
<dbReference type="Proteomes" id="UP000198694">
    <property type="component" value="Unassembled WGS sequence"/>
</dbReference>
<gene>
    <name evidence="2" type="ORF">SAMN05216243_2561</name>
</gene>
<feature type="transmembrane region" description="Helical" evidence="1">
    <location>
        <begin position="137"/>
        <end position="155"/>
    </location>
</feature>
<dbReference type="OrthoDB" id="5459053at2"/>
<evidence type="ECO:0000313" key="2">
    <source>
        <dbReference type="EMBL" id="SDK27496.1"/>
    </source>
</evidence>
<organism evidence="2 3">
    <name type="scientific">Sediminibacillus albus</name>
    <dbReference type="NCBI Taxonomy" id="407036"/>
    <lineage>
        <taxon>Bacteria</taxon>
        <taxon>Bacillati</taxon>
        <taxon>Bacillota</taxon>
        <taxon>Bacilli</taxon>
        <taxon>Bacillales</taxon>
        <taxon>Bacillaceae</taxon>
        <taxon>Sediminibacillus</taxon>
    </lineage>
</organism>
<keyword evidence="1" id="KW-0812">Transmembrane</keyword>
<accession>A0A1G9AJE9</accession>
<dbReference type="RefSeq" id="WP_093214846.1">
    <property type="nucleotide sequence ID" value="NZ_FNFL01000004.1"/>
</dbReference>
<keyword evidence="3" id="KW-1185">Reference proteome</keyword>
<dbReference type="InterPro" id="IPR016956">
    <property type="entry name" value="YdjM"/>
</dbReference>
<dbReference type="PANTHER" id="PTHR35531:SF1">
    <property type="entry name" value="INNER MEMBRANE PROTEIN YBCI-RELATED"/>
    <property type="match status" value="1"/>
</dbReference>
<name>A0A1G9AJE9_9BACI</name>
<dbReference type="Pfam" id="PF04307">
    <property type="entry name" value="YdjM"/>
    <property type="match status" value="1"/>
</dbReference>
<evidence type="ECO:0000313" key="3">
    <source>
        <dbReference type="Proteomes" id="UP000198694"/>
    </source>
</evidence>